<evidence type="ECO:0000313" key="3">
    <source>
        <dbReference type="Proteomes" id="UP000824681"/>
    </source>
</evidence>
<name>A0ABX8U367_9ACTN</name>
<dbReference type="EMBL" id="CP068985">
    <property type="protein sequence ID" value="QYC42187.1"/>
    <property type="molecule type" value="Genomic_DNA"/>
</dbReference>
<proteinExistence type="predicted"/>
<organism evidence="2 3">
    <name type="scientific">Nonomuraea coxensis DSM 45129</name>
    <dbReference type="NCBI Taxonomy" id="1122611"/>
    <lineage>
        <taxon>Bacteria</taxon>
        <taxon>Bacillati</taxon>
        <taxon>Actinomycetota</taxon>
        <taxon>Actinomycetes</taxon>
        <taxon>Streptosporangiales</taxon>
        <taxon>Streptosporangiaceae</taxon>
        <taxon>Nonomuraea</taxon>
    </lineage>
</organism>
<gene>
    <name evidence="2" type="ORF">Nocox_22915</name>
</gene>
<accession>A0ABX8U367</accession>
<feature type="region of interest" description="Disordered" evidence="1">
    <location>
        <begin position="1"/>
        <end position="37"/>
    </location>
</feature>
<sequence length="37" mass="3901">MCHTPDCKHAAVPVEASETDIVSEPVESKENPAPQPG</sequence>
<keyword evidence="3" id="KW-1185">Reference proteome</keyword>
<reference evidence="2 3" key="1">
    <citation type="journal article" date="2021" name="ACS Chem. Biol.">
        <title>Genomic-Led Discovery of a Novel Glycopeptide Antibiotic by Nonomuraea coxensis DSM 45129.</title>
        <authorList>
            <person name="Yushchuk O."/>
            <person name="Vior N.M."/>
            <person name="Andreo-Vidal A."/>
            <person name="Berini F."/>
            <person name="Ruckert C."/>
            <person name="Busche T."/>
            <person name="Binda E."/>
            <person name="Kalinowski J."/>
            <person name="Truman A.W."/>
            <person name="Marinelli F."/>
        </authorList>
    </citation>
    <scope>NUCLEOTIDE SEQUENCE [LARGE SCALE GENOMIC DNA]</scope>
    <source>
        <strain evidence="2 3">DSM 45129</strain>
    </source>
</reference>
<evidence type="ECO:0000313" key="2">
    <source>
        <dbReference type="EMBL" id="QYC42187.1"/>
    </source>
</evidence>
<evidence type="ECO:0000256" key="1">
    <source>
        <dbReference type="SAM" id="MobiDB-lite"/>
    </source>
</evidence>
<dbReference type="Proteomes" id="UP000824681">
    <property type="component" value="Chromosome"/>
</dbReference>
<protein>
    <submittedName>
        <fullName evidence="2">Uncharacterized protein</fullName>
    </submittedName>
</protein>